<accession>A0AAD7FMV3</accession>
<name>A0AAD7FMV3_MYCRO</name>
<keyword evidence="3" id="KW-1185">Reference proteome</keyword>
<sequence length="505" mass="53668">MTRREAGKKTRSEVNWVPNKISDTAQVGGSELATEAPSPAFQCSRASLVAAVHNSMNNSGVISVPFLLKQIPAIAALTSLLYPGLRDRRQYICFPAVEILFDRATQTPRQRRAVAQIESGQQPQERALLAFFASLTCDVVAPRPMANGAVPRGTIYGPASAQPSRDLSCATIVELPAPTGGGELGGMNYGEAGQLLRRRGERGALPRTALGLARGGRGERCGHLCRVRAPDVELSTVAQSACVYSARTRNTAVVSLVPHPAPRARILGARAVEAPGDAVPCLRGETPRIPSGPHLPSRAPRIRAPSPNTRAQDLHSGAVYVRPSDDACPHTCDVRLGAYYVRRSGRGARGGDGRGVQGWAGTRTSVAVAESCTVYATPARTPPHPTFPPLPILNVQELADYTYCQTDGCPRVGYKRRFGFASDVIAETAGSMSDAFNDIEGPPLATFDLGKNQEPIQSIVNSTLPLTNVSLLLRGVALGSFYLGEPIDSHFIPAPVLHPPYAAPA</sequence>
<evidence type="ECO:0000313" key="2">
    <source>
        <dbReference type="EMBL" id="KAJ7628283.1"/>
    </source>
</evidence>
<dbReference type="EMBL" id="JARKIE010000552">
    <property type="protein sequence ID" value="KAJ7628283.1"/>
    <property type="molecule type" value="Genomic_DNA"/>
</dbReference>
<feature type="region of interest" description="Disordered" evidence="1">
    <location>
        <begin position="283"/>
        <end position="312"/>
    </location>
</feature>
<proteinExistence type="predicted"/>
<evidence type="ECO:0000256" key="1">
    <source>
        <dbReference type="SAM" id="MobiDB-lite"/>
    </source>
</evidence>
<organism evidence="2 3">
    <name type="scientific">Mycena rosella</name>
    <name type="common">Pink bonnet</name>
    <name type="synonym">Agaricus rosellus</name>
    <dbReference type="NCBI Taxonomy" id="1033263"/>
    <lineage>
        <taxon>Eukaryota</taxon>
        <taxon>Fungi</taxon>
        <taxon>Dikarya</taxon>
        <taxon>Basidiomycota</taxon>
        <taxon>Agaricomycotina</taxon>
        <taxon>Agaricomycetes</taxon>
        <taxon>Agaricomycetidae</taxon>
        <taxon>Agaricales</taxon>
        <taxon>Marasmiineae</taxon>
        <taxon>Mycenaceae</taxon>
        <taxon>Mycena</taxon>
    </lineage>
</organism>
<protein>
    <submittedName>
        <fullName evidence="2">Uncharacterized protein</fullName>
    </submittedName>
</protein>
<reference evidence="2" key="1">
    <citation type="submission" date="2023-03" db="EMBL/GenBank/DDBJ databases">
        <title>Massive genome expansion in bonnet fungi (Mycena s.s.) driven by repeated elements and novel gene families across ecological guilds.</title>
        <authorList>
            <consortium name="Lawrence Berkeley National Laboratory"/>
            <person name="Harder C.B."/>
            <person name="Miyauchi S."/>
            <person name="Viragh M."/>
            <person name="Kuo A."/>
            <person name="Thoen E."/>
            <person name="Andreopoulos B."/>
            <person name="Lu D."/>
            <person name="Skrede I."/>
            <person name="Drula E."/>
            <person name="Henrissat B."/>
            <person name="Morin E."/>
            <person name="Kohler A."/>
            <person name="Barry K."/>
            <person name="LaButti K."/>
            <person name="Morin E."/>
            <person name="Salamov A."/>
            <person name="Lipzen A."/>
            <person name="Mereny Z."/>
            <person name="Hegedus B."/>
            <person name="Baldrian P."/>
            <person name="Stursova M."/>
            <person name="Weitz H."/>
            <person name="Taylor A."/>
            <person name="Grigoriev I.V."/>
            <person name="Nagy L.G."/>
            <person name="Martin F."/>
            <person name="Kauserud H."/>
        </authorList>
    </citation>
    <scope>NUCLEOTIDE SEQUENCE</scope>
    <source>
        <strain evidence="2">CBHHK067</strain>
    </source>
</reference>
<dbReference type="Proteomes" id="UP001221757">
    <property type="component" value="Unassembled WGS sequence"/>
</dbReference>
<evidence type="ECO:0000313" key="3">
    <source>
        <dbReference type="Proteomes" id="UP001221757"/>
    </source>
</evidence>
<gene>
    <name evidence="2" type="ORF">B0H17DRAFT_1285262</name>
</gene>
<dbReference type="AlphaFoldDB" id="A0AAD7FMV3"/>
<feature type="compositionally biased region" description="Low complexity" evidence="1">
    <location>
        <begin position="296"/>
        <end position="307"/>
    </location>
</feature>
<comment type="caution">
    <text evidence="2">The sequence shown here is derived from an EMBL/GenBank/DDBJ whole genome shotgun (WGS) entry which is preliminary data.</text>
</comment>